<keyword evidence="2" id="KW-1185">Reference proteome</keyword>
<dbReference type="GeneID" id="30671604"/>
<accession>A0A0W4ZWW8</accession>
<organism evidence="1 2">
    <name type="scientific">Pneumocystis murina (strain B123)</name>
    <name type="common">Mouse pneumocystis pneumonia agent</name>
    <name type="synonym">Pneumocystis carinii f. sp. muris</name>
    <dbReference type="NCBI Taxonomy" id="1069680"/>
    <lineage>
        <taxon>Eukaryota</taxon>
        <taxon>Fungi</taxon>
        <taxon>Dikarya</taxon>
        <taxon>Ascomycota</taxon>
        <taxon>Taphrinomycotina</taxon>
        <taxon>Pneumocystomycetes</taxon>
        <taxon>Pneumocystaceae</taxon>
        <taxon>Pneumocystis</taxon>
    </lineage>
</organism>
<gene>
    <name evidence="1" type="ORF">PNEG_04331</name>
</gene>
<proteinExistence type="predicted"/>
<dbReference type="RefSeq" id="XP_019613335.1">
    <property type="nucleotide sequence ID" value="XM_019757843.1"/>
</dbReference>
<dbReference type="AlphaFoldDB" id="A0A0W4ZWW8"/>
<comment type="caution">
    <text evidence="1">The sequence shown here is derived from an EMBL/GenBank/DDBJ whole genome shotgun (WGS) entry which is preliminary data.</text>
</comment>
<evidence type="ECO:0000313" key="1">
    <source>
        <dbReference type="EMBL" id="KTW32855.1"/>
    </source>
</evidence>
<name>A0A0W4ZWW8_PNEMU</name>
<dbReference type="Proteomes" id="UP000011958">
    <property type="component" value="Unassembled WGS sequence"/>
</dbReference>
<dbReference type="EMBL" id="AFWA02000014">
    <property type="protein sequence ID" value="KTW32855.1"/>
    <property type="molecule type" value="Genomic_DNA"/>
</dbReference>
<dbReference type="VEuPathDB" id="FungiDB:PNEG_04331"/>
<reference evidence="2" key="1">
    <citation type="journal article" date="2016" name="Nat. Commun.">
        <title>Genome analysis of three Pneumocystis species reveals adaptation mechanisms to life exclusively in mammalian hosts.</title>
        <authorList>
            <person name="Ma L."/>
            <person name="Chen Z."/>
            <person name="Huang D.W."/>
            <person name="Kutty G."/>
            <person name="Ishihara M."/>
            <person name="Wang H."/>
            <person name="Abouelleil A."/>
            <person name="Bishop L."/>
            <person name="Davey E."/>
            <person name="Deng R."/>
            <person name="Deng X."/>
            <person name="Fan L."/>
            <person name="Fantoni G."/>
            <person name="Fitzgerald M."/>
            <person name="Gogineni E."/>
            <person name="Goldberg J.M."/>
            <person name="Handley G."/>
            <person name="Hu X."/>
            <person name="Huber C."/>
            <person name="Jiao X."/>
            <person name="Jones K."/>
            <person name="Levin J.Z."/>
            <person name="Liu Y."/>
            <person name="Macdonald P."/>
            <person name="Melnikov A."/>
            <person name="Raley C."/>
            <person name="Sassi M."/>
            <person name="Sherman B.T."/>
            <person name="Song X."/>
            <person name="Sykes S."/>
            <person name="Tran B."/>
            <person name="Walsh L."/>
            <person name="Xia Y."/>
            <person name="Yang J."/>
            <person name="Young S."/>
            <person name="Zeng Q."/>
            <person name="Zheng X."/>
            <person name="Stephens R."/>
            <person name="Nusbaum C."/>
            <person name="Birren B.W."/>
            <person name="Azadi P."/>
            <person name="Lempicki R.A."/>
            <person name="Cuomo C.A."/>
            <person name="Kovacs J.A."/>
        </authorList>
    </citation>
    <scope>NUCLEOTIDE SEQUENCE [LARGE SCALE GENOMIC DNA]</scope>
    <source>
        <strain evidence="2">B123</strain>
    </source>
</reference>
<evidence type="ECO:0000313" key="2">
    <source>
        <dbReference type="Proteomes" id="UP000011958"/>
    </source>
</evidence>
<protein>
    <submittedName>
        <fullName evidence="1">Uncharacterized protein</fullName>
    </submittedName>
</protein>
<sequence length="73" mass="8955">MTILKICYICIKYNDLKKLKFILNKTFLTIYRKCSLRVLRKNILITDYKINSYFKKCLNLFEIIDHITRILNY</sequence>